<reference evidence="1 2" key="1">
    <citation type="submission" date="2018-07" db="EMBL/GenBank/DDBJ databases">
        <title>Genomic Encyclopedia of Type Strains, Phase IV (KMG-IV): sequencing the most valuable type-strain genomes for metagenomic binning, comparative biology and taxonomic classification.</title>
        <authorList>
            <person name="Goeker M."/>
        </authorList>
    </citation>
    <scope>NUCLEOTIDE SEQUENCE [LARGE SCALE GENOMIC DNA]</scope>
    <source>
        <strain evidence="1 2">DSM 44290</strain>
    </source>
</reference>
<dbReference type="GO" id="GO:0016301">
    <property type="term" value="F:kinase activity"/>
    <property type="evidence" value="ECO:0007669"/>
    <property type="project" value="UniProtKB-KW"/>
</dbReference>
<gene>
    <name evidence="1" type="ORF">DFR76_109307</name>
</gene>
<accession>A0A370HZN4</accession>
<organism evidence="1 2">
    <name type="scientific">Nocardia pseudobrasiliensis</name>
    <dbReference type="NCBI Taxonomy" id="45979"/>
    <lineage>
        <taxon>Bacteria</taxon>
        <taxon>Bacillati</taxon>
        <taxon>Actinomycetota</taxon>
        <taxon>Actinomycetes</taxon>
        <taxon>Mycobacteriales</taxon>
        <taxon>Nocardiaceae</taxon>
        <taxon>Nocardia</taxon>
    </lineage>
</organism>
<dbReference type="Pfam" id="PF13238">
    <property type="entry name" value="AAA_18"/>
    <property type="match status" value="1"/>
</dbReference>
<keyword evidence="1" id="KW-0808">Transferase</keyword>
<evidence type="ECO:0000313" key="2">
    <source>
        <dbReference type="Proteomes" id="UP000254869"/>
    </source>
</evidence>
<evidence type="ECO:0000313" key="1">
    <source>
        <dbReference type="EMBL" id="RDI63967.1"/>
    </source>
</evidence>
<dbReference type="Proteomes" id="UP000254869">
    <property type="component" value="Unassembled WGS sequence"/>
</dbReference>
<proteinExistence type="predicted"/>
<name>A0A370HZN4_9NOCA</name>
<dbReference type="InterPro" id="IPR027417">
    <property type="entry name" value="P-loop_NTPase"/>
</dbReference>
<dbReference type="Gene3D" id="3.40.50.300">
    <property type="entry name" value="P-loop containing nucleotide triphosphate hydrolases"/>
    <property type="match status" value="1"/>
</dbReference>
<protein>
    <submittedName>
        <fullName evidence="1">Shikimate kinase</fullName>
    </submittedName>
</protein>
<sequence>MKRVLVTGMSGTGKSALLAELAGRGYRCVDTDYGDYHEDVDGEWVWREDRIRALLSEETGEEVLFVQGTTSNQVLFYDRFDHIVLLSAPADVLMRRLATRTTNSYGKDSAELAETLEYLESVEPLLREVATLEVVTTVPVARVADAVLDHVH</sequence>
<dbReference type="EMBL" id="QQBC01000009">
    <property type="protein sequence ID" value="RDI63967.1"/>
    <property type="molecule type" value="Genomic_DNA"/>
</dbReference>
<dbReference type="SUPFAM" id="SSF52540">
    <property type="entry name" value="P-loop containing nucleoside triphosphate hydrolases"/>
    <property type="match status" value="1"/>
</dbReference>
<keyword evidence="2" id="KW-1185">Reference proteome</keyword>
<dbReference type="STRING" id="1210086.GCA_001613105_05370"/>
<keyword evidence="1" id="KW-0418">Kinase</keyword>
<dbReference type="AlphaFoldDB" id="A0A370HZN4"/>
<comment type="caution">
    <text evidence="1">The sequence shown here is derived from an EMBL/GenBank/DDBJ whole genome shotgun (WGS) entry which is preliminary data.</text>
</comment>